<organism evidence="1 2">
    <name type="scientific">Xenorhabdus cabanillasii JM26</name>
    <dbReference type="NCBI Taxonomy" id="1427517"/>
    <lineage>
        <taxon>Bacteria</taxon>
        <taxon>Pseudomonadati</taxon>
        <taxon>Pseudomonadota</taxon>
        <taxon>Gammaproteobacteria</taxon>
        <taxon>Enterobacterales</taxon>
        <taxon>Morganellaceae</taxon>
        <taxon>Xenorhabdus</taxon>
    </lineage>
</organism>
<gene>
    <name evidence="1" type="ORF">XCR1_180005</name>
</gene>
<reference evidence="1 2" key="1">
    <citation type="submission" date="2013-11" db="EMBL/GenBank/DDBJ databases">
        <title>Draft genome sequence and annotation of the entomopathogenic bacterium, Xenorhabdus cabanillasi strain JM26.</title>
        <authorList>
            <person name="Gualtieri M."/>
            <person name="Ogier J.C."/>
            <person name="Pages S."/>
            <person name="Givaudan A."/>
            <person name="Gaudriault S."/>
        </authorList>
    </citation>
    <scope>NUCLEOTIDE SEQUENCE [LARGE SCALE GENOMIC DNA]</scope>
    <source>
        <strain evidence="1 2">JM26</strain>
    </source>
</reference>
<dbReference type="AlphaFoldDB" id="W1J0Z6"/>
<protein>
    <submittedName>
        <fullName evidence="1">Uncharacterized protein</fullName>
    </submittedName>
</protein>
<dbReference type="Proteomes" id="UP000019197">
    <property type="component" value="Unassembled WGS sequence"/>
</dbReference>
<name>W1J0Z6_9GAMM</name>
<accession>W1J0Z6</accession>
<sequence>MYFYAILYHSINMLCELHFVTPCTAKSTKVIWHYKYLFELKGLVLNIIYLIAEAVK</sequence>
<proteinExistence type="predicted"/>
<dbReference type="EMBL" id="CBXE010000090">
    <property type="protein sequence ID" value="CDL83135.1"/>
    <property type="molecule type" value="Genomic_DNA"/>
</dbReference>
<evidence type="ECO:0000313" key="2">
    <source>
        <dbReference type="Proteomes" id="UP000019197"/>
    </source>
</evidence>
<evidence type="ECO:0000313" key="1">
    <source>
        <dbReference type="EMBL" id="CDL83135.1"/>
    </source>
</evidence>
<comment type="caution">
    <text evidence="1">The sequence shown here is derived from an EMBL/GenBank/DDBJ whole genome shotgun (WGS) entry which is preliminary data.</text>
</comment>